<keyword evidence="9" id="KW-0862">Zinc</keyword>
<dbReference type="VEuPathDB" id="FungiDB:PYU1_G001703"/>
<keyword evidence="10" id="KW-0460">Magnesium</keyword>
<reference evidence="15" key="3">
    <citation type="submission" date="2015-02" db="UniProtKB">
        <authorList>
            <consortium name="EnsemblProtists"/>
        </authorList>
    </citation>
    <scope>IDENTIFICATION</scope>
    <source>
        <strain evidence="15">DAOM BR144</strain>
    </source>
</reference>
<dbReference type="Gene3D" id="1.50.10.20">
    <property type="match status" value="1"/>
</dbReference>
<reference evidence="16" key="2">
    <citation type="submission" date="2010-04" db="EMBL/GenBank/DDBJ databases">
        <authorList>
            <person name="Buell R."/>
            <person name="Hamilton J."/>
            <person name="Hostetler J."/>
        </authorList>
    </citation>
    <scope>NUCLEOTIDE SEQUENCE [LARGE SCALE GENOMIC DNA]</scope>
    <source>
        <strain evidence="16">DAOM:BR144</strain>
    </source>
</reference>
<keyword evidence="5" id="KW-0637">Prenyltransferase</keyword>
<evidence type="ECO:0000256" key="11">
    <source>
        <dbReference type="ARBA" id="ARBA00031713"/>
    </source>
</evidence>
<dbReference type="STRING" id="431595.K3W9R3"/>
<evidence type="ECO:0000256" key="8">
    <source>
        <dbReference type="ARBA" id="ARBA00022737"/>
    </source>
</evidence>
<evidence type="ECO:0000313" key="15">
    <source>
        <dbReference type="EnsemblProtists" id="PYU1_T001704"/>
    </source>
</evidence>
<reference evidence="16" key="1">
    <citation type="journal article" date="2010" name="Genome Biol.">
        <title>Genome sequence of the necrotrophic plant pathogen Pythium ultimum reveals original pathogenicity mechanisms and effector repertoire.</title>
        <authorList>
            <person name="Levesque C.A."/>
            <person name="Brouwer H."/>
            <person name="Cano L."/>
            <person name="Hamilton J.P."/>
            <person name="Holt C."/>
            <person name="Huitema E."/>
            <person name="Raffaele S."/>
            <person name="Robideau G.P."/>
            <person name="Thines M."/>
            <person name="Win J."/>
            <person name="Zerillo M.M."/>
            <person name="Beakes G.W."/>
            <person name="Boore J.L."/>
            <person name="Busam D."/>
            <person name="Dumas B."/>
            <person name="Ferriera S."/>
            <person name="Fuerstenberg S.I."/>
            <person name="Gachon C.M."/>
            <person name="Gaulin E."/>
            <person name="Govers F."/>
            <person name="Grenville-Briggs L."/>
            <person name="Horner N."/>
            <person name="Hostetler J."/>
            <person name="Jiang R.H."/>
            <person name="Johnson J."/>
            <person name="Krajaejun T."/>
            <person name="Lin H."/>
            <person name="Meijer H.J."/>
            <person name="Moore B."/>
            <person name="Morris P."/>
            <person name="Phuntmart V."/>
            <person name="Puiu D."/>
            <person name="Shetty J."/>
            <person name="Stajich J.E."/>
            <person name="Tripathy S."/>
            <person name="Wawra S."/>
            <person name="van West P."/>
            <person name="Whitty B.R."/>
            <person name="Coutinho P.M."/>
            <person name="Henrissat B."/>
            <person name="Martin F."/>
            <person name="Thomas P.D."/>
            <person name="Tyler B.M."/>
            <person name="De Vries R.P."/>
            <person name="Kamoun S."/>
            <person name="Yandell M."/>
            <person name="Tisserat N."/>
            <person name="Buell C.R."/>
        </authorList>
    </citation>
    <scope>NUCLEOTIDE SEQUENCE</scope>
    <source>
        <strain evidence="16">DAOM:BR144</strain>
    </source>
</reference>
<comment type="subunit">
    <text evidence="12">Heterodimer of FNTA and PGGT1B. PGGT1B mediates interaction with substrate peptides.</text>
</comment>
<name>K3W9R3_GLOUD</name>
<evidence type="ECO:0000256" key="2">
    <source>
        <dbReference type="ARBA" id="ARBA00001947"/>
    </source>
</evidence>
<comment type="cofactor">
    <cofactor evidence="2">
        <name>Zn(2+)</name>
        <dbReference type="ChEBI" id="CHEBI:29105"/>
    </cofactor>
</comment>
<dbReference type="HOGENOM" id="CLU_028946_2_2_1"/>
<organism evidence="15 16">
    <name type="scientific">Globisporangium ultimum (strain ATCC 200006 / CBS 805.95 / DAOM BR144)</name>
    <name type="common">Pythium ultimum</name>
    <dbReference type="NCBI Taxonomy" id="431595"/>
    <lineage>
        <taxon>Eukaryota</taxon>
        <taxon>Sar</taxon>
        <taxon>Stramenopiles</taxon>
        <taxon>Oomycota</taxon>
        <taxon>Peronosporomycetes</taxon>
        <taxon>Pythiales</taxon>
        <taxon>Pythiaceae</taxon>
        <taxon>Globisporangium</taxon>
    </lineage>
</organism>
<comment type="cofactor">
    <cofactor evidence="1">
        <name>Mg(2+)</name>
        <dbReference type="ChEBI" id="CHEBI:18420"/>
    </cofactor>
</comment>
<evidence type="ECO:0000256" key="5">
    <source>
        <dbReference type="ARBA" id="ARBA00022602"/>
    </source>
</evidence>
<keyword evidence="7" id="KW-0479">Metal-binding</keyword>
<evidence type="ECO:0000259" key="14">
    <source>
        <dbReference type="Pfam" id="PF00432"/>
    </source>
</evidence>
<proteinExistence type="inferred from homology"/>
<dbReference type="InterPro" id="IPR001330">
    <property type="entry name" value="Prenyltrans"/>
</dbReference>
<dbReference type="EMBL" id="GL376634">
    <property type="status" value="NOT_ANNOTATED_CDS"/>
    <property type="molecule type" value="Genomic_DNA"/>
</dbReference>
<dbReference type="GO" id="GO:0004662">
    <property type="term" value="F:CAAX-protein geranylgeranyltransferase activity"/>
    <property type="evidence" value="ECO:0007669"/>
    <property type="project" value="TreeGrafter"/>
</dbReference>
<evidence type="ECO:0000256" key="10">
    <source>
        <dbReference type="ARBA" id="ARBA00022842"/>
    </source>
</evidence>
<dbReference type="GO" id="GO:0005953">
    <property type="term" value="C:CAAX-protein geranylgeranyltransferase complex"/>
    <property type="evidence" value="ECO:0007669"/>
    <property type="project" value="TreeGrafter"/>
</dbReference>
<dbReference type="eggNOG" id="KOG0367">
    <property type="taxonomic scope" value="Eukaryota"/>
</dbReference>
<evidence type="ECO:0000256" key="7">
    <source>
        <dbReference type="ARBA" id="ARBA00022723"/>
    </source>
</evidence>
<keyword evidence="16" id="KW-1185">Reference proteome</keyword>
<dbReference type="GO" id="GO:0046872">
    <property type="term" value="F:metal ion binding"/>
    <property type="evidence" value="ECO:0007669"/>
    <property type="project" value="UniProtKB-KW"/>
</dbReference>
<sequence>MVAPFDRELHTRFFLKNLRSLPAPYASQDVHRVVLAYFCVHGLAVLGELDRVDKHQIIEWVYSLQVHPDKNDRSVNASDCGFRGGPFMGNLFCCSPTEYVSEVYDTSNIASTYAALCILRTLGDDLGRVNKPAVIGALRHLQNKQTGSFSSLPYGSEEDMRFVYCACAISYILNDWSGIDAAAMTYDSSIGIAPDAEGHAGAVFCAIGALVLSGRLMQLRMDQSELLRWLVFRQQNGFQGRCNKDPDTCYAFWNGATLELLGKHSFVDVPSCQAFVYSCQFPFGGIAKFPDTMPDVMHSYYSLAWLSIASNHIKANNKISSSKDKSLPDLAPLNTKLQVPFFPKLATKK</sequence>
<keyword evidence="8" id="KW-0677">Repeat</keyword>
<dbReference type="OMA" id="RWCLMRQ"/>
<evidence type="ECO:0000256" key="12">
    <source>
        <dbReference type="ARBA" id="ARBA00065714"/>
    </source>
</evidence>
<dbReference type="AlphaFoldDB" id="K3W9R3"/>
<protein>
    <recommendedName>
        <fullName evidence="4">Geranylgeranyl transferase type-1 subunit beta</fullName>
    </recommendedName>
    <alternativeName>
        <fullName evidence="11">Geranylgeranyl transferase type I subunit beta</fullName>
    </alternativeName>
    <alternativeName>
        <fullName evidence="13">Type I protein geranyl-geranyltransferase subunit beta</fullName>
    </alternativeName>
</protein>
<evidence type="ECO:0000256" key="4">
    <source>
        <dbReference type="ARBA" id="ARBA00020603"/>
    </source>
</evidence>
<evidence type="ECO:0000256" key="1">
    <source>
        <dbReference type="ARBA" id="ARBA00001946"/>
    </source>
</evidence>
<dbReference type="InParanoid" id="K3W9R3"/>
<evidence type="ECO:0000256" key="9">
    <source>
        <dbReference type="ARBA" id="ARBA00022833"/>
    </source>
</evidence>
<dbReference type="PANTHER" id="PTHR11774">
    <property type="entry name" value="GERANYLGERANYL TRANSFERASE TYPE BETA SUBUNIT"/>
    <property type="match status" value="1"/>
</dbReference>
<keyword evidence="6" id="KW-0808">Transferase</keyword>
<evidence type="ECO:0000313" key="16">
    <source>
        <dbReference type="Proteomes" id="UP000019132"/>
    </source>
</evidence>
<accession>K3W9R3</accession>
<dbReference type="Pfam" id="PF00432">
    <property type="entry name" value="Prenyltrans"/>
    <property type="match status" value="1"/>
</dbReference>
<evidence type="ECO:0000256" key="3">
    <source>
        <dbReference type="ARBA" id="ARBA00010497"/>
    </source>
</evidence>
<evidence type="ECO:0000256" key="6">
    <source>
        <dbReference type="ARBA" id="ARBA00022679"/>
    </source>
</evidence>
<dbReference type="InterPro" id="IPR008930">
    <property type="entry name" value="Terpenoid_cyclase/PrenylTrfase"/>
</dbReference>
<feature type="domain" description="Prenyltransferase alpha-alpha toroid" evidence="14">
    <location>
        <begin position="5"/>
        <end position="318"/>
    </location>
</feature>
<comment type="similarity">
    <text evidence="3">Belongs to the protein prenyltransferase subunit beta family.</text>
</comment>
<dbReference type="Proteomes" id="UP000019132">
    <property type="component" value="Unassembled WGS sequence"/>
</dbReference>
<evidence type="ECO:0000256" key="13">
    <source>
        <dbReference type="ARBA" id="ARBA00078363"/>
    </source>
</evidence>
<dbReference type="SUPFAM" id="SSF48239">
    <property type="entry name" value="Terpenoid cyclases/Protein prenyltransferases"/>
    <property type="match status" value="1"/>
</dbReference>
<dbReference type="InterPro" id="IPR045089">
    <property type="entry name" value="PGGT1B-like"/>
</dbReference>
<dbReference type="EnsemblProtists" id="PYU1_T001704">
    <property type="protein sequence ID" value="PYU1_T001704"/>
    <property type="gene ID" value="PYU1_G001703"/>
</dbReference>
<dbReference type="PANTHER" id="PTHR11774:SF4">
    <property type="entry name" value="GERANYLGERANYL TRANSFERASE TYPE-1 SUBUNIT BETA"/>
    <property type="match status" value="1"/>
</dbReference>
<dbReference type="FunFam" id="1.50.10.20:FF:000005">
    <property type="entry name" value="Geranylgeranyl transferase type-1 subunit beta"/>
    <property type="match status" value="1"/>
</dbReference>